<dbReference type="CDD" id="cd00590">
    <property type="entry name" value="RRM_SF"/>
    <property type="match status" value="1"/>
</dbReference>
<sequence length="316" mass="36900">MFGHLCFLLDRFFIATMSDELKPVENTMTTANEEERESFHGDVIRRRSVVSEDEDEELDEFGRVKRRREKFKRERSEEDDVDRDERSESDRGRREDRYQHRRHHRRPSSGSRSPRRSYRRRHSDSDSDYEHHRSDSRHRHRRSDSYRGYRGHQHHGNRGGADLYSEAAQYIDTEFYPTKVYIGDLESVDESQIESVFSRFGPLQSVKLVEGKDYGFITFEKKEAALSAIQSMHGALLGARHIKVNRAKIPERNKVGFGNVPWQDEDGLMAKEASFDSYVRRSSSTIRMGLDDSSHPLLDPAAAAIPRRVLTSYDDL</sequence>
<protein>
    <recommendedName>
        <fullName evidence="4">RRM domain-containing protein</fullName>
    </recommendedName>
</protein>
<evidence type="ECO:0000256" key="2">
    <source>
        <dbReference type="SAM" id="MobiDB-lite"/>
    </source>
</evidence>
<feature type="chain" id="PRO_5043028710" description="RRM domain-containing protein" evidence="3">
    <location>
        <begin position="19"/>
        <end position="316"/>
    </location>
</feature>
<feature type="signal peptide" evidence="3">
    <location>
        <begin position="1"/>
        <end position="18"/>
    </location>
</feature>
<feature type="compositionally biased region" description="Basic and acidic residues" evidence="2">
    <location>
        <begin position="83"/>
        <end position="98"/>
    </location>
</feature>
<dbReference type="InterPro" id="IPR012677">
    <property type="entry name" value="Nucleotide-bd_a/b_plait_sf"/>
</dbReference>
<evidence type="ECO:0000259" key="4">
    <source>
        <dbReference type="PROSITE" id="PS50102"/>
    </source>
</evidence>
<keyword evidence="1" id="KW-0694">RNA-binding</keyword>
<gene>
    <name evidence="5" type="ORF">ATC70_004872</name>
</gene>
<dbReference type="RefSeq" id="XP_064677108.1">
    <property type="nucleotide sequence ID" value="XM_064824172.1"/>
</dbReference>
<dbReference type="GO" id="GO:0003723">
    <property type="term" value="F:RNA binding"/>
    <property type="evidence" value="ECO:0007669"/>
    <property type="project" value="UniProtKB-UniRule"/>
</dbReference>
<dbReference type="Proteomes" id="UP001304243">
    <property type="component" value="Unassembled WGS sequence"/>
</dbReference>
<evidence type="ECO:0000313" key="5">
    <source>
        <dbReference type="EMBL" id="KAK4510442.1"/>
    </source>
</evidence>
<feature type="region of interest" description="Disordered" evidence="2">
    <location>
        <begin position="51"/>
        <end position="160"/>
    </location>
</feature>
<evidence type="ECO:0000256" key="3">
    <source>
        <dbReference type="SAM" id="SignalP"/>
    </source>
</evidence>
<feature type="compositionally biased region" description="Basic and acidic residues" evidence="2">
    <location>
        <begin position="123"/>
        <end position="133"/>
    </location>
</feature>
<evidence type="ECO:0000256" key="1">
    <source>
        <dbReference type="PROSITE-ProRule" id="PRU00176"/>
    </source>
</evidence>
<name>A0AAN7HXC0_9FUNG</name>
<dbReference type="PANTHER" id="PTHR48038:SF1">
    <property type="entry name" value="RIBONUCLEOPROTEIN RB97D"/>
    <property type="match status" value="1"/>
</dbReference>
<dbReference type="EMBL" id="JASEJX010000033">
    <property type="protein sequence ID" value="KAK4510442.1"/>
    <property type="molecule type" value="Genomic_DNA"/>
</dbReference>
<dbReference type="InterPro" id="IPR035979">
    <property type="entry name" value="RBD_domain_sf"/>
</dbReference>
<dbReference type="SUPFAM" id="SSF54928">
    <property type="entry name" value="RNA-binding domain, RBD"/>
    <property type="match status" value="1"/>
</dbReference>
<comment type="caution">
    <text evidence="5">The sequence shown here is derived from an EMBL/GenBank/DDBJ whole genome shotgun (WGS) entry which is preliminary data.</text>
</comment>
<keyword evidence="3" id="KW-0732">Signal</keyword>
<proteinExistence type="predicted"/>
<reference evidence="5 6" key="1">
    <citation type="submission" date="2022-11" db="EMBL/GenBank/DDBJ databases">
        <title>Mucor velutinosus strain NIH1002 WGS.</title>
        <authorList>
            <person name="Subramanian P."/>
            <person name="Mullikin J.C."/>
            <person name="Segre J.A."/>
            <person name="Zelazny A.M."/>
        </authorList>
    </citation>
    <scope>NUCLEOTIDE SEQUENCE [LARGE SCALE GENOMIC DNA]</scope>
    <source>
        <strain evidence="5 6">NIH1002</strain>
    </source>
</reference>
<organism evidence="5 6">
    <name type="scientific">Mucor velutinosus</name>
    <dbReference type="NCBI Taxonomy" id="708070"/>
    <lineage>
        <taxon>Eukaryota</taxon>
        <taxon>Fungi</taxon>
        <taxon>Fungi incertae sedis</taxon>
        <taxon>Mucoromycota</taxon>
        <taxon>Mucoromycotina</taxon>
        <taxon>Mucoromycetes</taxon>
        <taxon>Mucorales</taxon>
        <taxon>Mucorineae</taxon>
        <taxon>Mucoraceae</taxon>
        <taxon>Mucor</taxon>
    </lineage>
</organism>
<dbReference type="PANTHER" id="PTHR48038">
    <property type="entry name" value="RIBONUCLEOPROTEIN RB97D"/>
    <property type="match status" value="1"/>
</dbReference>
<dbReference type="GeneID" id="89948558"/>
<dbReference type="SMART" id="SM00360">
    <property type="entry name" value="RRM"/>
    <property type="match status" value="1"/>
</dbReference>
<evidence type="ECO:0000313" key="6">
    <source>
        <dbReference type="Proteomes" id="UP001304243"/>
    </source>
</evidence>
<dbReference type="InterPro" id="IPR000504">
    <property type="entry name" value="RRM_dom"/>
</dbReference>
<feature type="domain" description="RRM" evidence="4">
    <location>
        <begin position="178"/>
        <end position="249"/>
    </location>
</feature>
<keyword evidence="6" id="KW-1185">Reference proteome</keyword>
<accession>A0AAN7HXC0</accession>
<dbReference type="Pfam" id="PF00076">
    <property type="entry name" value="RRM_1"/>
    <property type="match status" value="1"/>
</dbReference>
<dbReference type="Gene3D" id="3.30.70.330">
    <property type="match status" value="1"/>
</dbReference>
<dbReference type="AlphaFoldDB" id="A0AAN7HXC0"/>
<feature type="compositionally biased region" description="Basic residues" evidence="2">
    <location>
        <begin position="99"/>
        <end position="122"/>
    </location>
</feature>
<dbReference type="PROSITE" id="PS50102">
    <property type="entry name" value="RRM"/>
    <property type="match status" value="1"/>
</dbReference>